<proteinExistence type="predicted"/>
<dbReference type="Pfam" id="PF05340">
    <property type="entry name" value="DUF740"/>
    <property type="match status" value="1"/>
</dbReference>
<sequence>MLRAKVGAMRLRKTSYLFSKSLQRRTKLRRTKSFSASKIEPFSTSFEPHRKSCDVRFRNTLSDVRVRNTLSAVRIRSPREPDPPSFGDKEQISMEKGCRCQEQISNLLCRETKTTNTPPLSQARRISPSQSTLRVAAAARTRNPHGSHLCRCAAIHWTRDEEP</sequence>
<organism evidence="1 2">
    <name type="scientific">Phaseolus angularis</name>
    <name type="common">Azuki bean</name>
    <name type="synonym">Vigna angularis</name>
    <dbReference type="NCBI Taxonomy" id="3914"/>
    <lineage>
        <taxon>Eukaryota</taxon>
        <taxon>Viridiplantae</taxon>
        <taxon>Streptophyta</taxon>
        <taxon>Embryophyta</taxon>
        <taxon>Tracheophyta</taxon>
        <taxon>Spermatophyta</taxon>
        <taxon>Magnoliopsida</taxon>
        <taxon>eudicotyledons</taxon>
        <taxon>Gunneridae</taxon>
        <taxon>Pentapetalae</taxon>
        <taxon>rosids</taxon>
        <taxon>fabids</taxon>
        <taxon>Fabales</taxon>
        <taxon>Fabaceae</taxon>
        <taxon>Papilionoideae</taxon>
        <taxon>50 kb inversion clade</taxon>
        <taxon>NPAAA clade</taxon>
        <taxon>indigoferoid/millettioid clade</taxon>
        <taxon>Phaseoleae</taxon>
        <taxon>Vigna</taxon>
    </lineage>
</organism>
<gene>
    <name evidence="1" type="ORF">HKW66_Vig0146120</name>
</gene>
<evidence type="ECO:0000313" key="2">
    <source>
        <dbReference type="Proteomes" id="UP000743370"/>
    </source>
</evidence>
<evidence type="ECO:0000313" key="1">
    <source>
        <dbReference type="EMBL" id="KAG2397152.1"/>
    </source>
</evidence>
<dbReference type="EMBL" id="JABFOF010000005">
    <property type="protein sequence ID" value="KAG2397152.1"/>
    <property type="molecule type" value="Genomic_DNA"/>
</dbReference>
<dbReference type="Proteomes" id="UP000743370">
    <property type="component" value="Unassembled WGS sequence"/>
</dbReference>
<reference evidence="1 2" key="1">
    <citation type="submission" date="2020-05" db="EMBL/GenBank/DDBJ databases">
        <title>Vigna angularis (adzuki bean) Var. LongXiaoDou No. 4 denovo assembly.</title>
        <authorList>
            <person name="Xiang H."/>
        </authorList>
    </citation>
    <scope>NUCLEOTIDE SEQUENCE [LARGE SCALE GENOMIC DNA]</scope>
    <source>
        <tissue evidence="1">Leaf</tissue>
    </source>
</reference>
<name>A0A8T0KE26_PHAAN</name>
<dbReference type="InterPro" id="IPR008004">
    <property type="entry name" value="OCTOPUS-like"/>
</dbReference>
<dbReference type="AlphaFoldDB" id="A0A8T0KE26"/>
<protein>
    <submittedName>
        <fullName evidence="1">Uncharacterized protein</fullName>
    </submittedName>
</protein>
<comment type="caution">
    <text evidence="1">The sequence shown here is derived from an EMBL/GenBank/DDBJ whole genome shotgun (WGS) entry which is preliminary data.</text>
</comment>
<accession>A0A8T0KE26</accession>